<gene>
    <name evidence="2" type="ORF">D0C36_14395</name>
</gene>
<feature type="transmembrane region" description="Helical" evidence="1">
    <location>
        <begin position="43"/>
        <end position="62"/>
    </location>
</feature>
<accession>A0A372NTJ2</accession>
<dbReference type="RefSeq" id="WP_117392312.1">
    <property type="nucleotide sequence ID" value="NZ_QWDC01000002.1"/>
</dbReference>
<evidence type="ECO:0000256" key="1">
    <source>
        <dbReference type="SAM" id="Phobius"/>
    </source>
</evidence>
<keyword evidence="3" id="KW-1185">Reference proteome</keyword>
<keyword evidence="1" id="KW-1133">Transmembrane helix</keyword>
<evidence type="ECO:0000313" key="3">
    <source>
        <dbReference type="Proteomes" id="UP000264217"/>
    </source>
</evidence>
<name>A0A372NTJ2_9SPHI</name>
<dbReference type="Proteomes" id="UP000264217">
    <property type="component" value="Unassembled WGS sequence"/>
</dbReference>
<feature type="transmembrane region" description="Helical" evidence="1">
    <location>
        <begin position="106"/>
        <end position="126"/>
    </location>
</feature>
<dbReference type="OrthoDB" id="894278at2"/>
<dbReference type="AlphaFoldDB" id="A0A372NTJ2"/>
<dbReference type="EMBL" id="QWDC01000002">
    <property type="protein sequence ID" value="RFZ92603.1"/>
    <property type="molecule type" value="Genomic_DNA"/>
</dbReference>
<evidence type="ECO:0000313" key="2">
    <source>
        <dbReference type="EMBL" id="RFZ92603.1"/>
    </source>
</evidence>
<protein>
    <submittedName>
        <fullName evidence="2">Uncharacterized protein</fullName>
    </submittedName>
</protein>
<reference evidence="2 3" key="1">
    <citation type="submission" date="2018-08" db="EMBL/GenBank/DDBJ databases">
        <title>Mucilaginibacter sp. MYSH2.</title>
        <authorList>
            <person name="Seo T."/>
        </authorList>
    </citation>
    <scope>NUCLEOTIDE SEQUENCE [LARGE SCALE GENOMIC DNA]</scope>
    <source>
        <strain evidence="2 3">MYSH2</strain>
    </source>
</reference>
<feature type="transmembrane region" description="Helical" evidence="1">
    <location>
        <begin position="7"/>
        <end position="28"/>
    </location>
</feature>
<organism evidence="2 3">
    <name type="scientific">Mucilaginibacter conchicola</name>
    <dbReference type="NCBI Taxonomy" id="2303333"/>
    <lineage>
        <taxon>Bacteria</taxon>
        <taxon>Pseudomonadati</taxon>
        <taxon>Bacteroidota</taxon>
        <taxon>Sphingobacteriia</taxon>
        <taxon>Sphingobacteriales</taxon>
        <taxon>Sphingobacteriaceae</taxon>
        <taxon>Mucilaginibacter</taxon>
    </lineage>
</organism>
<keyword evidence="1" id="KW-0812">Transmembrane</keyword>
<feature type="transmembrane region" description="Helical" evidence="1">
    <location>
        <begin position="82"/>
        <end position="100"/>
    </location>
</feature>
<proteinExistence type="predicted"/>
<comment type="caution">
    <text evidence="2">The sequence shown here is derived from an EMBL/GenBank/DDBJ whole genome shotgun (WGS) entry which is preliminary data.</text>
</comment>
<keyword evidence="1" id="KW-0472">Membrane</keyword>
<sequence>MKSRFLFPYWCKFIGYFLLLVDIPFIIIKNDDLTGMGFLNDEQTFFIATIVTLITAILLVAFSKEKVEDEQIAQLRLDSLQWAIYLNYIILIICFLTYKGDNVRSVLHFNLKFPLIFFILRFRWMIFRRNWAARKEARLS</sequence>